<comment type="caution">
    <text evidence="1">The sequence shown here is derived from an EMBL/GenBank/DDBJ whole genome shotgun (WGS) entry which is preliminary data.</text>
</comment>
<dbReference type="EMBL" id="JADKYB010000002">
    <property type="protein sequence ID" value="MBM9503951.1"/>
    <property type="molecule type" value="Genomic_DNA"/>
</dbReference>
<evidence type="ECO:0000313" key="2">
    <source>
        <dbReference type="Proteomes" id="UP000749040"/>
    </source>
</evidence>
<evidence type="ECO:0000313" key="1">
    <source>
        <dbReference type="EMBL" id="MBM9503951.1"/>
    </source>
</evidence>
<name>A0ABS2TNC4_9ACTN</name>
<gene>
    <name evidence="1" type="ORF">ITX44_05255</name>
</gene>
<protein>
    <submittedName>
        <fullName evidence="1">Uncharacterized protein</fullName>
    </submittedName>
</protein>
<dbReference type="RefSeq" id="WP_205355777.1">
    <property type="nucleotide sequence ID" value="NZ_JADKYB010000002.1"/>
</dbReference>
<proteinExistence type="predicted"/>
<keyword evidence="2" id="KW-1185">Reference proteome</keyword>
<accession>A0ABS2TNC4</accession>
<reference evidence="1 2" key="1">
    <citation type="submission" date="2021-01" db="EMBL/GenBank/DDBJ databases">
        <title>Streptomyces acididurans sp. nov., isolated from a peat swamp forest soil.</title>
        <authorList>
            <person name="Chantavorakit T."/>
            <person name="Duangmal K."/>
        </authorList>
    </citation>
    <scope>NUCLEOTIDE SEQUENCE [LARGE SCALE GENOMIC DNA]</scope>
    <source>
        <strain evidence="1 2">KK5PA1</strain>
    </source>
</reference>
<organism evidence="1 2">
    <name type="scientific">Actinacidiphila acididurans</name>
    <dbReference type="NCBI Taxonomy" id="2784346"/>
    <lineage>
        <taxon>Bacteria</taxon>
        <taxon>Bacillati</taxon>
        <taxon>Actinomycetota</taxon>
        <taxon>Actinomycetes</taxon>
        <taxon>Kitasatosporales</taxon>
        <taxon>Streptomycetaceae</taxon>
        <taxon>Actinacidiphila</taxon>
    </lineage>
</organism>
<dbReference type="Proteomes" id="UP000749040">
    <property type="component" value="Unassembled WGS sequence"/>
</dbReference>
<sequence>MPGADAELRALTSFGAAVGLHRNRTVLEVRPSPNAPAMARLSKVGPLRKRAAYELFAGPGLTAVVGTLSESGGLDGTGTPFGIVNLTGGKVADADVHPLHGGLRTTTVADPTRWRVVQPGLPPLTGHAVDRVAKLNFNRVSGAMDRIGFGFRLDYAGLMTFRFAAPDCAGFNVAVVSRAARLDVTVHDPRVDNRLVLACLAALTLKVLQTARGEAVDLLS</sequence>